<proteinExistence type="predicted"/>
<keyword evidence="2" id="KW-1185">Reference proteome</keyword>
<gene>
    <name evidence="1" type="ORF">BDN72DRAFT_746285</name>
</gene>
<dbReference type="EMBL" id="ML209209">
    <property type="protein sequence ID" value="TFK58751.1"/>
    <property type="molecule type" value="Genomic_DNA"/>
</dbReference>
<evidence type="ECO:0000313" key="2">
    <source>
        <dbReference type="Proteomes" id="UP000308600"/>
    </source>
</evidence>
<feature type="non-terminal residue" evidence="1">
    <location>
        <position position="156"/>
    </location>
</feature>
<sequence>NLRKGHNAPGDLHPTRARKIGVKRVNYGQRLPYDCKDTAKDPEDYLILFELYELTENYLKLPTLLPEEYPVWAKYANSLPLGDIPPAYPFTGLVINFCVSTSAHRDHNDEGLCAVIPFGEFTGGELCLFEPGLVFDIKPGDILIFPSAEITHFNLH</sequence>
<feature type="non-terminal residue" evidence="1">
    <location>
        <position position="1"/>
    </location>
</feature>
<dbReference type="Proteomes" id="UP000308600">
    <property type="component" value="Unassembled WGS sequence"/>
</dbReference>
<reference evidence="1 2" key="1">
    <citation type="journal article" date="2019" name="Nat. Ecol. Evol.">
        <title>Megaphylogeny resolves global patterns of mushroom evolution.</title>
        <authorList>
            <person name="Varga T."/>
            <person name="Krizsan K."/>
            <person name="Foldi C."/>
            <person name="Dima B."/>
            <person name="Sanchez-Garcia M."/>
            <person name="Sanchez-Ramirez S."/>
            <person name="Szollosi G.J."/>
            <person name="Szarkandi J.G."/>
            <person name="Papp V."/>
            <person name="Albert L."/>
            <person name="Andreopoulos W."/>
            <person name="Angelini C."/>
            <person name="Antonin V."/>
            <person name="Barry K.W."/>
            <person name="Bougher N.L."/>
            <person name="Buchanan P."/>
            <person name="Buyck B."/>
            <person name="Bense V."/>
            <person name="Catcheside P."/>
            <person name="Chovatia M."/>
            <person name="Cooper J."/>
            <person name="Damon W."/>
            <person name="Desjardin D."/>
            <person name="Finy P."/>
            <person name="Geml J."/>
            <person name="Haridas S."/>
            <person name="Hughes K."/>
            <person name="Justo A."/>
            <person name="Karasinski D."/>
            <person name="Kautmanova I."/>
            <person name="Kiss B."/>
            <person name="Kocsube S."/>
            <person name="Kotiranta H."/>
            <person name="LaButti K.M."/>
            <person name="Lechner B.E."/>
            <person name="Liimatainen K."/>
            <person name="Lipzen A."/>
            <person name="Lukacs Z."/>
            <person name="Mihaltcheva S."/>
            <person name="Morgado L.N."/>
            <person name="Niskanen T."/>
            <person name="Noordeloos M.E."/>
            <person name="Ohm R.A."/>
            <person name="Ortiz-Santana B."/>
            <person name="Ovrebo C."/>
            <person name="Racz N."/>
            <person name="Riley R."/>
            <person name="Savchenko A."/>
            <person name="Shiryaev A."/>
            <person name="Soop K."/>
            <person name="Spirin V."/>
            <person name="Szebenyi C."/>
            <person name="Tomsovsky M."/>
            <person name="Tulloss R.E."/>
            <person name="Uehling J."/>
            <person name="Grigoriev I.V."/>
            <person name="Vagvolgyi C."/>
            <person name="Papp T."/>
            <person name="Martin F.M."/>
            <person name="Miettinen O."/>
            <person name="Hibbett D.S."/>
            <person name="Nagy L.G."/>
        </authorList>
    </citation>
    <scope>NUCLEOTIDE SEQUENCE [LARGE SCALE GENOMIC DNA]</scope>
    <source>
        <strain evidence="1 2">NL-1719</strain>
    </source>
</reference>
<organism evidence="1 2">
    <name type="scientific">Pluteus cervinus</name>
    <dbReference type="NCBI Taxonomy" id="181527"/>
    <lineage>
        <taxon>Eukaryota</taxon>
        <taxon>Fungi</taxon>
        <taxon>Dikarya</taxon>
        <taxon>Basidiomycota</taxon>
        <taxon>Agaricomycotina</taxon>
        <taxon>Agaricomycetes</taxon>
        <taxon>Agaricomycetidae</taxon>
        <taxon>Agaricales</taxon>
        <taxon>Pluteineae</taxon>
        <taxon>Pluteaceae</taxon>
        <taxon>Pluteus</taxon>
    </lineage>
</organism>
<name>A0ACD2ZZM3_9AGAR</name>
<protein>
    <submittedName>
        <fullName evidence="1">Uncharacterized protein</fullName>
    </submittedName>
</protein>
<evidence type="ECO:0000313" key="1">
    <source>
        <dbReference type="EMBL" id="TFK58751.1"/>
    </source>
</evidence>
<accession>A0ACD2ZZM3</accession>